<dbReference type="RefSeq" id="WP_316412901.1">
    <property type="nucleotide sequence ID" value="NZ_AP027080.1"/>
</dbReference>
<evidence type="ECO:0000313" key="4">
    <source>
        <dbReference type="Proteomes" id="UP001238179"/>
    </source>
</evidence>
<dbReference type="SUPFAM" id="SSF49265">
    <property type="entry name" value="Fibronectin type III"/>
    <property type="match status" value="1"/>
</dbReference>
<keyword evidence="1" id="KW-0378">Hydrolase</keyword>
<feature type="domain" description="Fibronectin type-III" evidence="2">
    <location>
        <begin position="55"/>
        <end position="154"/>
    </location>
</feature>
<dbReference type="GO" id="GO:0030246">
    <property type="term" value="F:carbohydrate binding"/>
    <property type="evidence" value="ECO:0007669"/>
    <property type="project" value="InterPro"/>
</dbReference>
<dbReference type="SUPFAM" id="SSF51055">
    <property type="entry name" value="Carbohydrate binding domain"/>
    <property type="match status" value="1"/>
</dbReference>
<sequence length="158" mass="16221">MVPQTLLLAVLVAPAQNVHPAWAPGVAYTPRQLVSYLGVDYLCLQGHTSRQGLEPPAAPALWRVFSGQATTAPAVPQGLAAVAAGPGRIVVTWSPSPGATGYELMVDGVVAGASSPYLHKGLAPGSTHAYRVRALNDGGTSAWSEPVSCAVERPTSGK</sequence>
<dbReference type="InterPro" id="IPR036573">
    <property type="entry name" value="CBM_sf_5/12"/>
</dbReference>
<dbReference type="Pfam" id="PF00041">
    <property type="entry name" value="fn3"/>
    <property type="match status" value="1"/>
</dbReference>
<dbReference type="GO" id="GO:0005576">
    <property type="term" value="C:extracellular region"/>
    <property type="evidence" value="ECO:0007669"/>
    <property type="project" value="InterPro"/>
</dbReference>
<gene>
    <name evidence="3" type="ORF">METEAL_33990</name>
</gene>
<dbReference type="InterPro" id="IPR003961">
    <property type="entry name" value="FN3_dom"/>
</dbReference>
<accession>A0AA48KAL5</accession>
<dbReference type="Gene3D" id="2.10.10.20">
    <property type="entry name" value="Carbohydrate-binding module superfamily 5/12"/>
    <property type="match status" value="1"/>
</dbReference>
<evidence type="ECO:0000256" key="1">
    <source>
        <dbReference type="ARBA" id="ARBA00022801"/>
    </source>
</evidence>
<dbReference type="KEGG" id="msil:METEAL_33990"/>
<dbReference type="SMART" id="SM00060">
    <property type="entry name" value="FN3"/>
    <property type="match status" value="1"/>
</dbReference>
<dbReference type="PROSITE" id="PS50853">
    <property type="entry name" value="FN3"/>
    <property type="match status" value="1"/>
</dbReference>
<dbReference type="Pfam" id="PF02839">
    <property type="entry name" value="CBM_5_12"/>
    <property type="match status" value="1"/>
</dbReference>
<dbReference type="Gene3D" id="2.60.40.10">
    <property type="entry name" value="Immunoglobulins"/>
    <property type="match status" value="1"/>
</dbReference>
<dbReference type="EMBL" id="AP027080">
    <property type="protein sequence ID" value="BDU74225.1"/>
    <property type="molecule type" value="Genomic_DNA"/>
</dbReference>
<reference evidence="4" key="1">
    <citation type="journal article" date="2023" name="Int. J. Syst. Evol. Microbiol.">
        <title>Mesoterricola silvestris gen. nov., sp. nov., Mesoterricola sediminis sp. nov., Geothrix oryzae sp. nov., Geothrix edaphica sp. nov., Geothrix rubra sp. nov., and Geothrix limicola sp. nov., six novel members of Acidobacteriota isolated from soils.</title>
        <authorList>
            <person name="Itoh H."/>
            <person name="Sugisawa Y."/>
            <person name="Mise K."/>
            <person name="Xu Z."/>
            <person name="Kuniyasu M."/>
            <person name="Ushijima N."/>
            <person name="Kawano K."/>
            <person name="Kobayashi E."/>
            <person name="Shiratori Y."/>
            <person name="Masuda Y."/>
            <person name="Senoo K."/>
        </authorList>
    </citation>
    <scope>NUCLEOTIDE SEQUENCE [LARGE SCALE GENOMIC DNA]</scope>
    <source>
        <strain evidence="4">W79</strain>
    </source>
</reference>
<dbReference type="InterPro" id="IPR036116">
    <property type="entry name" value="FN3_sf"/>
</dbReference>
<dbReference type="Proteomes" id="UP001238179">
    <property type="component" value="Chromosome"/>
</dbReference>
<evidence type="ECO:0000313" key="3">
    <source>
        <dbReference type="EMBL" id="BDU74225.1"/>
    </source>
</evidence>
<dbReference type="GO" id="GO:0005975">
    <property type="term" value="P:carbohydrate metabolic process"/>
    <property type="evidence" value="ECO:0007669"/>
    <property type="project" value="InterPro"/>
</dbReference>
<keyword evidence="4" id="KW-1185">Reference proteome</keyword>
<dbReference type="CDD" id="cd00063">
    <property type="entry name" value="FN3"/>
    <property type="match status" value="1"/>
</dbReference>
<dbReference type="InterPro" id="IPR003610">
    <property type="entry name" value="CBM5/12"/>
</dbReference>
<evidence type="ECO:0000259" key="2">
    <source>
        <dbReference type="PROSITE" id="PS50853"/>
    </source>
</evidence>
<dbReference type="AlphaFoldDB" id="A0AA48KAL5"/>
<dbReference type="GO" id="GO:0004553">
    <property type="term" value="F:hydrolase activity, hydrolyzing O-glycosyl compounds"/>
    <property type="evidence" value="ECO:0007669"/>
    <property type="project" value="InterPro"/>
</dbReference>
<proteinExistence type="predicted"/>
<organism evidence="3 4">
    <name type="scientific">Mesoterricola silvestris</name>
    <dbReference type="NCBI Taxonomy" id="2927979"/>
    <lineage>
        <taxon>Bacteria</taxon>
        <taxon>Pseudomonadati</taxon>
        <taxon>Acidobacteriota</taxon>
        <taxon>Holophagae</taxon>
        <taxon>Holophagales</taxon>
        <taxon>Holophagaceae</taxon>
        <taxon>Mesoterricola</taxon>
    </lineage>
</organism>
<dbReference type="CDD" id="cd12214">
    <property type="entry name" value="ChiA1_BD"/>
    <property type="match status" value="1"/>
</dbReference>
<protein>
    <recommendedName>
        <fullName evidence="2">Fibronectin type-III domain-containing protein</fullName>
    </recommendedName>
</protein>
<dbReference type="InterPro" id="IPR013783">
    <property type="entry name" value="Ig-like_fold"/>
</dbReference>
<name>A0AA48KAL5_9BACT</name>